<name>A0A0W8FQ81_9ZZZZ</name>
<keyword evidence="1" id="KW-0812">Transmembrane</keyword>
<feature type="transmembrane region" description="Helical" evidence="1">
    <location>
        <begin position="59"/>
        <end position="83"/>
    </location>
</feature>
<gene>
    <name evidence="2" type="ORF">ASZ90_007272</name>
</gene>
<dbReference type="AlphaFoldDB" id="A0A0W8FQ81"/>
<keyword evidence="1" id="KW-1133">Transmembrane helix</keyword>
<evidence type="ECO:0000256" key="1">
    <source>
        <dbReference type="SAM" id="Phobius"/>
    </source>
</evidence>
<accession>A0A0W8FQ81</accession>
<organism evidence="2">
    <name type="scientific">hydrocarbon metagenome</name>
    <dbReference type="NCBI Taxonomy" id="938273"/>
    <lineage>
        <taxon>unclassified sequences</taxon>
        <taxon>metagenomes</taxon>
        <taxon>ecological metagenomes</taxon>
    </lineage>
</organism>
<proteinExistence type="predicted"/>
<comment type="caution">
    <text evidence="2">The sequence shown here is derived from an EMBL/GenBank/DDBJ whole genome shotgun (WGS) entry which is preliminary data.</text>
</comment>
<keyword evidence="1" id="KW-0472">Membrane</keyword>
<protein>
    <submittedName>
        <fullName evidence="2">Uncharacterized protein</fullName>
    </submittedName>
</protein>
<dbReference type="EMBL" id="LNQE01000931">
    <property type="protein sequence ID" value="KUG22929.1"/>
    <property type="molecule type" value="Genomic_DNA"/>
</dbReference>
<reference evidence="2" key="1">
    <citation type="journal article" date="2015" name="Proc. Natl. Acad. Sci. U.S.A.">
        <title>Networks of energetic and metabolic interactions define dynamics in microbial communities.</title>
        <authorList>
            <person name="Embree M."/>
            <person name="Liu J.K."/>
            <person name="Al-Bassam M.M."/>
            <person name="Zengler K."/>
        </authorList>
    </citation>
    <scope>NUCLEOTIDE SEQUENCE</scope>
</reference>
<evidence type="ECO:0000313" key="2">
    <source>
        <dbReference type="EMBL" id="KUG22929.1"/>
    </source>
</evidence>
<sequence>MQKLIFREPICTKDSCEQHDPQYLNNCRSLFLVESCCDAEVKYPPRRLLRVIAWLDKHLPCIALIIGALAILFFAIFMSWLVAPSR</sequence>